<gene>
    <name evidence="1" type="ORF">M378DRAFT_163884</name>
</gene>
<dbReference type="AlphaFoldDB" id="A0A0C2X3W7"/>
<sequence length="69" mass="7627">MIGILDLPAEVLKEILCFCDPMIITETCCDFLSIAHSIPCLWSSIQLGPGASSVFCSRRKFIGKVMVYD</sequence>
<reference evidence="1 2" key="1">
    <citation type="submission" date="2014-04" db="EMBL/GenBank/DDBJ databases">
        <title>Evolutionary Origins and Diversification of the Mycorrhizal Mutualists.</title>
        <authorList>
            <consortium name="DOE Joint Genome Institute"/>
            <consortium name="Mycorrhizal Genomics Consortium"/>
            <person name="Kohler A."/>
            <person name="Kuo A."/>
            <person name="Nagy L.G."/>
            <person name="Floudas D."/>
            <person name="Copeland A."/>
            <person name="Barry K.W."/>
            <person name="Cichocki N."/>
            <person name="Veneault-Fourrey C."/>
            <person name="LaButti K."/>
            <person name="Lindquist E.A."/>
            <person name="Lipzen A."/>
            <person name="Lundell T."/>
            <person name="Morin E."/>
            <person name="Murat C."/>
            <person name="Riley R."/>
            <person name="Ohm R."/>
            <person name="Sun H."/>
            <person name="Tunlid A."/>
            <person name="Henrissat B."/>
            <person name="Grigoriev I.V."/>
            <person name="Hibbett D.S."/>
            <person name="Martin F."/>
        </authorList>
    </citation>
    <scope>NUCLEOTIDE SEQUENCE [LARGE SCALE GENOMIC DNA]</scope>
    <source>
        <strain evidence="1 2">Koide BX008</strain>
    </source>
</reference>
<evidence type="ECO:0008006" key="3">
    <source>
        <dbReference type="Google" id="ProtNLM"/>
    </source>
</evidence>
<dbReference type="EMBL" id="KN818254">
    <property type="protein sequence ID" value="KIL63926.1"/>
    <property type="molecule type" value="Genomic_DNA"/>
</dbReference>
<evidence type="ECO:0000313" key="1">
    <source>
        <dbReference type="EMBL" id="KIL63926.1"/>
    </source>
</evidence>
<protein>
    <recommendedName>
        <fullName evidence="3">F-box domain-containing protein</fullName>
    </recommendedName>
</protein>
<proteinExistence type="predicted"/>
<name>A0A0C2X3W7_AMAMK</name>
<dbReference type="InParanoid" id="A0A0C2X3W7"/>
<accession>A0A0C2X3W7</accession>
<evidence type="ECO:0000313" key="2">
    <source>
        <dbReference type="Proteomes" id="UP000054549"/>
    </source>
</evidence>
<keyword evidence="2" id="KW-1185">Reference proteome</keyword>
<dbReference type="HOGENOM" id="CLU_2775435_0_0_1"/>
<dbReference type="Proteomes" id="UP000054549">
    <property type="component" value="Unassembled WGS sequence"/>
</dbReference>
<organism evidence="1 2">
    <name type="scientific">Amanita muscaria (strain Koide BX008)</name>
    <dbReference type="NCBI Taxonomy" id="946122"/>
    <lineage>
        <taxon>Eukaryota</taxon>
        <taxon>Fungi</taxon>
        <taxon>Dikarya</taxon>
        <taxon>Basidiomycota</taxon>
        <taxon>Agaricomycotina</taxon>
        <taxon>Agaricomycetes</taxon>
        <taxon>Agaricomycetidae</taxon>
        <taxon>Agaricales</taxon>
        <taxon>Pluteineae</taxon>
        <taxon>Amanitaceae</taxon>
        <taxon>Amanita</taxon>
    </lineage>
</organism>